<dbReference type="SUPFAM" id="SSF54695">
    <property type="entry name" value="POZ domain"/>
    <property type="match status" value="1"/>
</dbReference>
<dbReference type="PANTHER" id="PTHR47843">
    <property type="entry name" value="BTB DOMAIN-CONTAINING PROTEIN-RELATED"/>
    <property type="match status" value="1"/>
</dbReference>
<dbReference type="CDD" id="cd18186">
    <property type="entry name" value="BTB_POZ_ZBTB_KLHL-like"/>
    <property type="match status" value="1"/>
</dbReference>
<feature type="domain" description="BTB" evidence="1">
    <location>
        <begin position="73"/>
        <end position="142"/>
    </location>
</feature>
<evidence type="ECO:0000313" key="2">
    <source>
        <dbReference type="EMBL" id="KAG4423448.1"/>
    </source>
</evidence>
<dbReference type="EMBL" id="JAFJYH010000034">
    <property type="protein sequence ID" value="KAG4423448.1"/>
    <property type="molecule type" value="Genomic_DNA"/>
</dbReference>
<proteinExistence type="predicted"/>
<keyword evidence="3" id="KW-1185">Reference proteome</keyword>
<dbReference type="OrthoDB" id="10599398at2759"/>
<name>A0A8H7WEJ6_9HELO</name>
<protein>
    <recommendedName>
        <fullName evidence="1">BTB domain-containing protein</fullName>
    </recommendedName>
</protein>
<evidence type="ECO:0000259" key="1">
    <source>
        <dbReference type="PROSITE" id="PS50097"/>
    </source>
</evidence>
<dbReference type="Proteomes" id="UP000664132">
    <property type="component" value="Unassembled WGS sequence"/>
</dbReference>
<dbReference type="PANTHER" id="PTHR47843:SF2">
    <property type="entry name" value="BTB DOMAIN-CONTAINING PROTEIN"/>
    <property type="match status" value="1"/>
</dbReference>
<gene>
    <name evidence="2" type="ORF">IFR04_003415</name>
</gene>
<sequence>MATNLLSSLTPTNTPALTMSSTIPLSQDTAPSSLSTLVNEANNATPRMNEYGSQHLKALEDSNTNRVRYFKSPTIKIDIGPERAHWNIPRSLLLAKIPYLKPILEPSSTEKDTAGIVMHNEDPSTFAHVVDWMLTGEICTPQDHQENESELFLPLLALHAFALRFKMQEFAELVKDKIRTCLLGHHCLPTAAEIHQVFSTGNEDSTMKRLIVKGIVDVFLGVTPQEVLGGLEGWSRVVASHPEFTAKFLMAVKVRAEVLGGDVDVDGAGVKVGRKRKRQEEAEEEAEREYLEAKRARVVDLTE</sequence>
<dbReference type="Gene3D" id="3.30.710.10">
    <property type="entry name" value="Potassium Channel Kv1.1, Chain A"/>
    <property type="match status" value="1"/>
</dbReference>
<organism evidence="2 3">
    <name type="scientific">Cadophora malorum</name>
    <dbReference type="NCBI Taxonomy" id="108018"/>
    <lineage>
        <taxon>Eukaryota</taxon>
        <taxon>Fungi</taxon>
        <taxon>Dikarya</taxon>
        <taxon>Ascomycota</taxon>
        <taxon>Pezizomycotina</taxon>
        <taxon>Leotiomycetes</taxon>
        <taxon>Helotiales</taxon>
        <taxon>Ploettnerulaceae</taxon>
        <taxon>Cadophora</taxon>
    </lineage>
</organism>
<evidence type="ECO:0000313" key="3">
    <source>
        <dbReference type="Proteomes" id="UP000664132"/>
    </source>
</evidence>
<accession>A0A8H7WEJ6</accession>
<dbReference type="PROSITE" id="PS50097">
    <property type="entry name" value="BTB"/>
    <property type="match status" value="1"/>
</dbReference>
<dbReference type="InterPro" id="IPR000210">
    <property type="entry name" value="BTB/POZ_dom"/>
</dbReference>
<dbReference type="AlphaFoldDB" id="A0A8H7WEJ6"/>
<comment type="caution">
    <text evidence="2">The sequence shown here is derived from an EMBL/GenBank/DDBJ whole genome shotgun (WGS) entry which is preliminary data.</text>
</comment>
<reference evidence="2" key="1">
    <citation type="submission" date="2021-02" db="EMBL/GenBank/DDBJ databases">
        <title>Genome sequence Cadophora malorum strain M34.</title>
        <authorList>
            <person name="Stefanovic E."/>
            <person name="Vu D."/>
            <person name="Scully C."/>
            <person name="Dijksterhuis J."/>
            <person name="Roader J."/>
            <person name="Houbraken J."/>
        </authorList>
    </citation>
    <scope>NUCLEOTIDE SEQUENCE</scope>
    <source>
        <strain evidence="2">M34</strain>
    </source>
</reference>
<dbReference type="InterPro" id="IPR011333">
    <property type="entry name" value="SKP1/BTB/POZ_sf"/>
</dbReference>